<dbReference type="EMBL" id="FOIF01000026">
    <property type="protein sequence ID" value="SES97387.1"/>
    <property type="molecule type" value="Genomic_DNA"/>
</dbReference>
<evidence type="ECO:0000313" key="3">
    <source>
        <dbReference type="Proteomes" id="UP000243819"/>
    </source>
</evidence>
<protein>
    <submittedName>
        <fullName evidence="2">EDD domain protein, DegV family</fullName>
    </submittedName>
</protein>
<sequence length="281" mass="31239">MEKVKIFADSTCDLSPVLIKQHDIGIIPLNIIFGDDIFQDGVDITTKELYEKVEKYKSLPKTSAASPGVFKTAFEPYIEEGYNIVYISISSELSATYQNAILAAGMFDEGRVEIVDSRNLSTGIGILVLNAVDLKNQGLSAKEIAKKISDLTSKVETEFVIDTLDYLYKGGRCNSVQRFAGGLLKIRPAIKVIDGKMTPSKKFRGKREKVLDAFFEHVMTNAESFDKKRIIVTHSQGEESALYLKEKIAEKFDFEEIIITEAGCVISSHCGQNTVGIIYIR</sequence>
<dbReference type="InterPro" id="IPR050270">
    <property type="entry name" value="DegV_domain_contain"/>
</dbReference>
<dbReference type="STRING" id="1120990.SAMN03080614_102622"/>
<reference evidence="3" key="1">
    <citation type="submission" date="2016-10" db="EMBL/GenBank/DDBJ databases">
        <authorList>
            <person name="Varghese N."/>
            <person name="Submissions S."/>
        </authorList>
    </citation>
    <scope>NUCLEOTIDE SEQUENCE [LARGE SCALE GENOMIC DNA]</scope>
    <source>
        <strain evidence="3">DSM 13577</strain>
    </source>
</reference>
<keyword evidence="1" id="KW-0446">Lipid-binding</keyword>
<name>A0A1I0ASP8_9FIRM</name>
<dbReference type="Gene3D" id="3.40.50.10170">
    <property type="match status" value="1"/>
</dbReference>
<dbReference type="Pfam" id="PF02645">
    <property type="entry name" value="DegV"/>
    <property type="match status" value="1"/>
</dbReference>
<dbReference type="InterPro" id="IPR003797">
    <property type="entry name" value="DegV"/>
</dbReference>
<gene>
    <name evidence="2" type="ORF">SAMN03080614_102622</name>
</gene>
<evidence type="ECO:0000313" key="2">
    <source>
        <dbReference type="EMBL" id="SES97387.1"/>
    </source>
</evidence>
<evidence type="ECO:0000256" key="1">
    <source>
        <dbReference type="ARBA" id="ARBA00023121"/>
    </source>
</evidence>
<organism evidence="2 3">
    <name type="scientific">Anaerobranca gottschalkii DSM 13577</name>
    <dbReference type="NCBI Taxonomy" id="1120990"/>
    <lineage>
        <taxon>Bacteria</taxon>
        <taxon>Bacillati</taxon>
        <taxon>Bacillota</taxon>
        <taxon>Clostridia</taxon>
        <taxon>Eubacteriales</taxon>
        <taxon>Proteinivoracaceae</taxon>
        <taxon>Anaerobranca</taxon>
    </lineage>
</organism>
<dbReference type="RefSeq" id="WP_091350799.1">
    <property type="nucleotide sequence ID" value="NZ_FOIF01000026.1"/>
</dbReference>
<accession>A0A1I0ASP8</accession>
<dbReference type="InterPro" id="IPR043168">
    <property type="entry name" value="DegV_C"/>
</dbReference>
<dbReference type="PROSITE" id="PS51482">
    <property type="entry name" value="DEGV"/>
    <property type="match status" value="1"/>
</dbReference>
<dbReference type="GO" id="GO:0008289">
    <property type="term" value="F:lipid binding"/>
    <property type="evidence" value="ECO:0007669"/>
    <property type="project" value="UniProtKB-KW"/>
</dbReference>
<dbReference type="NCBIfam" id="TIGR00762">
    <property type="entry name" value="DegV"/>
    <property type="match status" value="1"/>
</dbReference>
<keyword evidence="3" id="KW-1185">Reference proteome</keyword>
<dbReference type="SUPFAM" id="SSF82549">
    <property type="entry name" value="DAK1/DegV-like"/>
    <property type="match status" value="1"/>
</dbReference>
<dbReference type="PANTHER" id="PTHR33434">
    <property type="entry name" value="DEGV DOMAIN-CONTAINING PROTEIN DR_1986-RELATED"/>
    <property type="match status" value="1"/>
</dbReference>
<dbReference type="OrthoDB" id="9781230at2"/>
<dbReference type="AlphaFoldDB" id="A0A1I0ASP8"/>
<dbReference type="Gene3D" id="3.30.1180.10">
    <property type="match status" value="1"/>
</dbReference>
<proteinExistence type="predicted"/>
<dbReference type="Proteomes" id="UP000243819">
    <property type="component" value="Unassembled WGS sequence"/>
</dbReference>
<dbReference type="PANTHER" id="PTHR33434:SF2">
    <property type="entry name" value="FATTY ACID-BINDING PROTEIN TM_1468"/>
    <property type="match status" value="1"/>
</dbReference>